<evidence type="ECO:0000313" key="2">
    <source>
        <dbReference type="Proteomes" id="UP000237271"/>
    </source>
</evidence>
<dbReference type="Proteomes" id="UP000237271">
    <property type="component" value="Unassembled WGS sequence"/>
</dbReference>
<protein>
    <submittedName>
        <fullName evidence="1">Uncharacterized protein</fullName>
    </submittedName>
</protein>
<comment type="caution">
    <text evidence="1">The sequence shown here is derived from an EMBL/GenBank/DDBJ whole genome shotgun (WGS) entry which is preliminary data.</text>
</comment>
<dbReference type="OrthoDB" id="129502at2759"/>
<proteinExistence type="predicted"/>
<accession>A0A2P4XJ81</accession>
<sequence length="390" mass="45045">MPGGRPRELPSRLPRLDPAVALDPSLQGIELQSSAFILPETRRRHRQEKQAETARRLATQRARRQVEELARACQHARLSAEKSRQRFERLAAKQAEEAQRLDQLRLRVEAGEEIELSDGDARKLRRVAGFGTKKSRLSETDHRVIQELGTFGGQMLVDKSNDARNSDRAIEERFKYASFLPTKFGQNTLYEAIYYDEMKLTRQTNRKAWSIAGWIPTVPDEFYTDHPEHVSLLLAGSPSFGVLHFEVVEGSITAEVILDFMKEMMTRYMDKVPAARRQKPASVTDESRAMLKKKLSEVVVRITEHDVRQFYFHVEHFIRYALDKTPVFTQQLYENSHSGDEVGYSPMLPDTIETLFASYLPQTYEEFAPEMNRDIEHVFGVRRLTMEVIQ</sequence>
<gene>
    <name evidence="1" type="ORF">PHPALM_18645</name>
</gene>
<keyword evidence="2" id="KW-1185">Reference proteome</keyword>
<reference evidence="1 2" key="1">
    <citation type="journal article" date="2017" name="Genome Biol. Evol.">
        <title>Phytophthora megakarya and P. palmivora, closely related causal agents of cacao black pod rot, underwent increases in genome sizes and gene numbers by different mechanisms.</title>
        <authorList>
            <person name="Ali S.S."/>
            <person name="Shao J."/>
            <person name="Lary D.J."/>
            <person name="Kronmiller B."/>
            <person name="Shen D."/>
            <person name="Strem M.D."/>
            <person name="Amoako-Attah I."/>
            <person name="Akrofi A.Y."/>
            <person name="Begoude B.A."/>
            <person name="Ten Hoopen G.M."/>
            <person name="Coulibaly K."/>
            <person name="Kebe B.I."/>
            <person name="Melnick R.L."/>
            <person name="Guiltinan M.J."/>
            <person name="Tyler B.M."/>
            <person name="Meinhardt L.W."/>
            <person name="Bailey B.A."/>
        </authorList>
    </citation>
    <scope>NUCLEOTIDE SEQUENCE [LARGE SCALE GENOMIC DNA]</scope>
    <source>
        <strain evidence="2">sbr112.9</strain>
    </source>
</reference>
<dbReference type="EMBL" id="NCKW01010046">
    <property type="protein sequence ID" value="POM65610.1"/>
    <property type="molecule type" value="Genomic_DNA"/>
</dbReference>
<name>A0A2P4XJ81_9STRA</name>
<feature type="non-terminal residue" evidence="1">
    <location>
        <position position="390"/>
    </location>
</feature>
<organism evidence="1 2">
    <name type="scientific">Phytophthora palmivora</name>
    <dbReference type="NCBI Taxonomy" id="4796"/>
    <lineage>
        <taxon>Eukaryota</taxon>
        <taxon>Sar</taxon>
        <taxon>Stramenopiles</taxon>
        <taxon>Oomycota</taxon>
        <taxon>Peronosporomycetes</taxon>
        <taxon>Peronosporales</taxon>
        <taxon>Peronosporaceae</taxon>
        <taxon>Phytophthora</taxon>
    </lineage>
</organism>
<evidence type="ECO:0000313" key="1">
    <source>
        <dbReference type="EMBL" id="POM65610.1"/>
    </source>
</evidence>
<dbReference type="AlphaFoldDB" id="A0A2P4XJ81"/>